<dbReference type="Gene3D" id="2.120.10.80">
    <property type="entry name" value="Kelch-type beta propeller"/>
    <property type="match status" value="2"/>
</dbReference>
<dbReference type="PANTHER" id="PTHR31778:SF2">
    <property type="entry name" value="BUD SITE SELECTION PROTEIN RAX2"/>
    <property type="match status" value="1"/>
</dbReference>
<dbReference type="InterPro" id="IPR015915">
    <property type="entry name" value="Kelch-typ_b-propeller"/>
</dbReference>
<evidence type="ECO:0000313" key="3">
    <source>
        <dbReference type="Proteomes" id="UP000321181"/>
    </source>
</evidence>
<dbReference type="Proteomes" id="UP000321181">
    <property type="component" value="Unassembled WGS sequence"/>
</dbReference>
<name>A0A512DGS1_9CELL</name>
<feature type="chain" id="PRO_5038523398" evidence="1">
    <location>
        <begin position="34"/>
        <end position="839"/>
    </location>
</feature>
<dbReference type="InterPro" id="IPR011043">
    <property type="entry name" value="Gal_Oxase/kelch_b-propeller"/>
</dbReference>
<dbReference type="SUPFAM" id="SSF50965">
    <property type="entry name" value="Galactose oxidase, central domain"/>
    <property type="match status" value="2"/>
</dbReference>
<feature type="signal peptide" evidence="1">
    <location>
        <begin position="1"/>
        <end position="33"/>
    </location>
</feature>
<gene>
    <name evidence="2" type="ORF">CAE01nite_34120</name>
</gene>
<proteinExistence type="predicted"/>
<dbReference type="GO" id="GO:1902929">
    <property type="term" value="C:plasma membrane of growing cell tip"/>
    <property type="evidence" value="ECO:0007669"/>
    <property type="project" value="TreeGrafter"/>
</dbReference>
<organism evidence="2 3">
    <name type="scientific">Cellulomonas aerilata</name>
    <dbReference type="NCBI Taxonomy" id="515326"/>
    <lineage>
        <taxon>Bacteria</taxon>
        <taxon>Bacillati</taxon>
        <taxon>Actinomycetota</taxon>
        <taxon>Actinomycetes</taxon>
        <taxon>Micrococcales</taxon>
        <taxon>Cellulomonadaceae</taxon>
        <taxon>Cellulomonas</taxon>
    </lineage>
</organism>
<keyword evidence="3" id="KW-1185">Reference proteome</keyword>
<keyword evidence="1" id="KW-0732">Signal</keyword>
<dbReference type="PANTHER" id="PTHR31778">
    <property type="entry name" value="BUD SITE SELECTION PROTEIN RAX2"/>
    <property type="match status" value="1"/>
</dbReference>
<protein>
    <submittedName>
        <fullName evidence="2">Uncharacterized protein</fullName>
    </submittedName>
</protein>
<dbReference type="EMBL" id="BJYY01000022">
    <property type="protein sequence ID" value="GEO35687.1"/>
    <property type="molecule type" value="Genomic_DNA"/>
</dbReference>
<dbReference type="OrthoDB" id="9802683at2"/>
<sequence>MTQTENRPTPRTDPRTASTTGALAGLLPLSAVAGAPPTTEAALLAGSPPPTAPGEAGPPAAALAAGDAAWSTRFGATNVGMRPLAVAVTGTSTGTGTGTGPTVYVGGDFAGPMAGMPEGTYQRIAAWDGVAWDRLGEGLDGPVHAVTVVGDHVYVGGEFTVAGGKVVANRLARWDGAAWSAVSGGVANSSVPSLAAVRALASDGERLYVAGVFDSVGTGTAAVPARGFAVLDLASGAWSSPDGGLGFLGGPGEGRAVAVLGGRVHVGGYFDTAGTVPASSFAALDPVTATWTAFGDGIRSGEFVGSVNSLTVDDASGTVFVGGAFTAAGTVATSGVATLTGDTWGTLGAFTRFGDAGTAGVLALAFAGGRLYAGGEFTTAGNAAASWWAVHDGAEWSVPGDGVDNAVRAMAALGDDVVVVGDFQYSGSLRMTYGGVWTADGWQTFGQGLSYDPYADGNVFAVLPTPAGLVAGGYFDQAGPVPVGSVATWTGDRWDPMAGGLRGVNALATVYAVARLGDDVYVTGSFSTAGGGTAANIARWDGTSWSALGSGLNGTGYALAVLGGRLYVGGRFSAAGTTSANGVAAWDPATSTWSAVGNAPAYDDAVLGLAVIGDRHLVIGGRFHALRAGGRDLVRGLNGLTAFDTQAEITPGGLLDGYLIVAGVQQSSGTGTVRALHVQDGDLVVGGTFDTAGVVQLADPPELGFSARNLAVWHFGGDGRWETPGGTDEPVMALTTVDGTQVVVGGWFGAAGPVAASGVAAFEPATGAWSAFGSGVGPGERGVRHVEALAQDPAHGLWVGGTFDTAGGAPSCALALWTATAAERPGGGPERPAEVDPGT</sequence>
<reference evidence="2 3" key="1">
    <citation type="submission" date="2019-07" db="EMBL/GenBank/DDBJ databases">
        <title>Whole genome shotgun sequence of Cellulomonas aerilata NBRC 106308.</title>
        <authorList>
            <person name="Hosoyama A."/>
            <person name="Uohara A."/>
            <person name="Ohji S."/>
            <person name="Ichikawa N."/>
        </authorList>
    </citation>
    <scope>NUCLEOTIDE SEQUENCE [LARGE SCALE GENOMIC DNA]</scope>
    <source>
        <strain evidence="2 3">NBRC 106308</strain>
    </source>
</reference>
<evidence type="ECO:0000313" key="2">
    <source>
        <dbReference type="EMBL" id="GEO35687.1"/>
    </source>
</evidence>
<evidence type="ECO:0000256" key="1">
    <source>
        <dbReference type="SAM" id="SignalP"/>
    </source>
</evidence>
<dbReference type="RefSeq" id="WP_146906744.1">
    <property type="nucleotide sequence ID" value="NZ_BAAARM010000007.1"/>
</dbReference>
<accession>A0A512DGS1</accession>
<dbReference type="AlphaFoldDB" id="A0A512DGS1"/>
<comment type="caution">
    <text evidence="2">The sequence shown here is derived from an EMBL/GenBank/DDBJ whole genome shotgun (WGS) entry which is preliminary data.</text>
</comment>